<protein>
    <recommendedName>
        <fullName evidence="7">Aspartate--ammonia ligase</fullName>
    </recommendedName>
</protein>
<evidence type="ECO:0000313" key="6">
    <source>
        <dbReference type="Proteomes" id="UP000003684"/>
    </source>
</evidence>
<evidence type="ECO:0008006" key="7">
    <source>
        <dbReference type="Google" id="ProtNLM"/>
    </source>
</evidence>
<organism evidence="5 6">
    <name type="scientific">Lactobacillus gasseri 224-1</name>
    <dbReference type="NCBI Taxonomy" id="679196"/>
    <lineage>
        <taxon>Bacteria</taxon>
        <taxon>Bacillati</taxon>
        <taxon>Bacillota</taxon>
        <taxon>Bacilli</taxon>
        <taxon>Lactobacillales</taxon>
        <taxon>Lactobacillaceae</taxon>
        <taxon>Lactobacillus</taxon>
    </lineage>
</organism>
<accession>D1YK26</accession>
<dbReference type="Gene3D" id="3.30.930.10">
    <property type="entry name" value="Bira Bifunctional Protein, Domain 2"/>
    <property type="match status" value="1"/>
</dbReference>
<dbReference type="GO" id="GO:0004071">
    <property type="term" value="F:aspartate-ammonia ligase activity"/>
    <property type="evidence" value="ECO:0007669"/>
    <property type="project" value="InterPro"/>
</dbReference>
<dbReference type="PANTHER" id="PTHR30073:SF5">
    <property type="entry name" value="ASPARTATE--AMMONIA LIGASE"/>
    <property type="match status" value="1"/>
</dbReference>
<evidence type="ECO:0000256" key="1">
    <source>
        <dbReference type="ARBA" id="ARBA00022490"/>
    </source>
</evidence>
<evidence type="ECO:0000313" key="5">
    <source>
        <dbReference type="EMBL" id="EFB62197.1"/>
    </source>
</evidence>
<dbReference type="Proteomes" id="UP000003684">
    <property type="component" value="Unassembled WGS sequence"/>
</dbReference>
<dbReference type="GO" id="GO:0005524">
    <property type="term" value="F:ATP binding"/>
    <property type="evidence" value="ECO:0007669"/>
    <property type="project" value="UniProtKB-KW"/>
</dbReference>
<keyword evidence="2" id="KW-0436">Ligase</keyword>
<keyword evidence="3" id="KW-0547">Nucleotide-binding</keyword>
<keyword evidence="1" id="KW-0963">Cytoplasm</keyword>
<dbReference type="InterPro" id="IPR045864">
    <property type="entry name" value="aa-tRNA-synth_II/BPL/LPL"/>
</dbReference>
<dbReference type="SUPFAM" id="SSF55681">
    <property type="entry name" value="Class II aaRS and biotin synthetases"/>
    <property type="match status" value="1"/>
</dbReference>
<dbReference type="GO" id="GO:0140096">
    <property type="term" value="F:catalytic activity, acting on a protein"/>
    <property type="evidence" value="ECO:0007669"/>
    <property type="project" value="UniProtKB-ARBA"/>
</dbReference>
<comment type="caution">
    <text evidence="5">The sequence shown here is derived from an EMBL/GenBank/DDBJ whole genome shotgun (WGS) entry which is preliminary data.</text>
</comment>
<gene>
    <name evidence="5" type="ORF">HMPREF9209_2374</name>
</gene>
<dbReference type="AlphaFoldDB" id="D1YK26"/>
<keyword evidence="4" id="KW-0067">ATP-binding</keyword>
<dbReference type="GO" id="GO:0006529">
    <property type="term" value="P:asparagine biosynthetic process"/>
    <property type="evidence" value="ECO:0007669"/>
    <property type="project" value="InterPro"/>
</dbReference>
<evidence type="ECO:0000256" key="2">
    <source>
        <dbReference type="ARBA" id="ARBA00022598"/>
    </source>
</evidence>
<evidence type="ECO:0000256" key="3">
    <source>
        <dbReference type="ARBA" id="ARBA00022741"/>
    </source>
</evidence>
<reference evidence="5 6" key="1">
    <citation type="submission" date="2009-12" db="EMBL/GenBank/DDBJ databases">
        <title>Genome Sequence of Lactobacillus gasseri 224-1.</title>
        <authorList>
            <person name="Durkin A.S."/>
            <person name="Madupu R."/>
            <person name="Torralba M."/>
            <person name="Methe B."/>
            <person name="Sutton G."/>
            <person name="Strausberg R.L."/>
            <person name="Nelson K.E."/>
        </authorList>
    </citation>
    <scope>NUCLEOTIDE SEQUENCE [LARGE SCALE GENOMIC DNA]</scope>
    <source>
        <strain evidence="5 6">224-1</strain>
    </source>
</reference>
<proteinExistence type="predicted"/>
<dbReference type="InterPro" id="IPR004618">
    <property type="entry name" value="AsnA"/>
</dbReference>
<dbReference type="EMBL" id="ADFT01000031">
    <property type="protein sequence ID" value="EFB62197.1"/>
    <property type="molecule type" value="Genomic_DNA"/>
</dbReference>
<evidence type="ECO:0000256" key="4">
    <source>
        <dbReference type="ARBA" id="ARBA00022840"/>
    </source>
</evidence>
<name>D1YK26_LACGS</name>
<dbReference type="GO" id="GO:0005829">
    <property type="term" value="C:cytosol"/>
    <property type="evidence" value="ECO:0007669"/>
    <property type="project" value="TreeGrafter"/>
</dbReference>
<sequence>MPFHKMLLNGELPYTIGGGIGQSRLCMLLLGKAHIGEVQASIWPPKMIEECEAAGMQML</sequence>
<dbReference type="PANTHER" id="PTHR30073">
    <property type="entry name" value="ASPARTATE--AMMONIA LIGASE"/>
    <property type="match status" value="1"/>
</dbReference>
<dbReference type="GO" id="GO:0016740">
    <property type="term" value="F:transferase activity"/>
    <property type="evidence" value="ECO:0007669"/>
    <property type="project" value="UniProtKB-ARBA"/>
</dbReference>